<organism evidence="5 6">
    <name type="scientific">Methylobacillus rhizosphaerae</name>
    <dbReference type="NCBI Taxonomy" id="551994"/>
    <lineage>
        <taxon>Bacteria</taxon>
        <taxon>Pseudomonadati</taxon>
        <taxon>Pseudomonadota</taxon>
        <taxon>Betaproteobacteria</taxon>
        <taxon>Nitrosomonadales</taxon>
        <taxon>Methylophilaceae</taxon>
        <taxon>Methylobacillus</taxon>
    </lineage>
</organism>
<dbReference type="SUPFAM" id="SSF56784">
    <property type="entry name" value="HAD-like"/>
    <property type="match status" value="1"/>
</dbReference>
<dbReference type="InterPro" id="IPR036412">
    <property type="entry name" value="HAD-like_sf"/>
</dbReference>
<dbReference type="InterPro" id="IPR023214">
    <property type="entry name" value="HAD_sf"/>
</dbReference>
<proteinExistence type="inferred from homology"/>
<dbReference type="CDD" id="cd07526">
    <property type="entry name" value="HAD_BPGM_like"/>
    <property type="match status" value="1"/>
</dbReference>
<dbReference type="AlphaFoldDB" id="A0A238ZPJ3"/>
<dbReference type="InterPro" id="IPR041492">
    <property type="entry name" value="HAD_2"/>
</dbReference>
<dbReference type="OrthoDB" id="5293434at2"/>
<dbReference type="SFLD" id="SFLDS00003">
    <property type="entry name" value="Haloacid_Dehalogenase"/>
    <property type="match status" value="1"/>
</dbReference>
<dbReference type="GO" id="GO:0046872">
    <property type="term" value="F:metal ion binding"/>
    <property type="evidence" value="ECO:0007669"/>
    <property type="project" value="UniProtKB-KW"/>
</dbReference>
<keyword evidence="6" id="KW-1185">Reference proteome</keyword>
<dbReference type="Pfam" id="PF13419">
    <property type="entry name" value="HAD_2"/>
    <property type="match status" value="1"/>
</dbReference>
<dbReference type="NCBIfam" id="TIGR01509">
    <property type="entry name" value="HAD-SF-IA-v3"/>
    <property type="match status" value="1"/>
</dbReference>
<accession>A0A238ZPJ3</accession>
<dbReference type="InterPro" id="IPR023198">
    <property type="entry name" value="PGP-like_dom2"/>
</dbReference>
<comment type="similarity">
    <text evidence="2">Belongs to the HAD-like hydrolase superfamily. CbbY/CbbZ/Gph/YieH family.</text>
</comment>
<evidence type="ECO:0000313" key="5">
    <source>
        <dbReference type="EMBL" id="SNR85366.1"/>
    </source>
</evidence>
<dbReference type="InterPro" id="IPR006439">
    <property type="entry name" value="HAD-SF_hydro_IA"/>
</dbReference>
<dbReference type="RefSeq" id="WP_089375529.1">
    <property type="nucleotide sequence ID" value="NZ_FZOA01000005.1"/>
</dbReference>
<dbReference type="GO" id="GO:0003824">
    <property type="term" value="F:catalytic activity"/>
    <property type="evidence" value="ECO:0007669"/>
    <property type="project" value="UniProtKB-ARBA"/>
</dbReference>
<dbReference type="SFLD" id="SFLDG01129">
    <property type="entry name" value="C1.5:_HAD__Beta-PGM__Phosphata"/>
    <property type="match status" value="1"/>
</dbReference>
<dbReference type="PANTHER" id="PTHR46193:SF10">
    <property type="entry name" value="6-PHOSPHOGLUCONATE PHOSPHATASE"/>
    <property type="match status" value="1"/>
</dbReference>
<gene>
    <name evidence="5" type="ORF">SAMN05192560_1431</name>
</gene>
<comment type="cofactor">
    <cofactor evidence="1">
        <name>Mg(2+)</name>
        <dbReference type="ChEBI" id="CHEBI:18420"/>
    </cofactor>
</comment>
<dbReference type="Gene3D" id="3.40.50.1000">
    <property type="entry name" value="HAD superfamily/HAD-like"/>
    <property type="match status" value="1"/>
</dbReference>
<dbReference type="EMBL" id="FZOA01000005">
    <property type="protein sequence ID" value="SNR85366.1"/>
    <property type="molecule type" value="Genomic_DNA"/>
</dbReference>
<evidence type="ECO:0000256" key="2">
    <source>
        <dbReference type="ARBA" id="ARBA00006171"/>
    </source>
</evidence>
<evidence type="ECO:0000256" key="1">
    <source>
        <dbReference type="ARBA" id="ARBA00001946"/>
    </source>
</evidence>
<evidence type="ECO:0000256" key="4">
    <source>
        <dbReference type="ARBA" id="ARBA00022842"/>
    </source>
</evidence>
<dbReference type="InterPro" id="IPR051600">
    <property type="entry name" value="Beta-PGM-like"/>
</dbReference>
<dbReference type="Proteomes" id="UP000198305">
    <property type="component" value="Unassembled WGS sequence"/>
</dbReference>
<name>A0A238ZPJ3_9PROT</name>
<evidence type="ECO:0000256" key="3">
    <source>
        <dbReference type="ARBA" id="ARBA00022723"/>
    </source>
</evidence>
<keyword evidence="3" id="KW-0479">Metal-binding</keyword>
<keyword evidence="4" id="KW-0460">Magnesium</keyword>
<reference evidence="6" key="1">
    <citation type="submission" date="2017-06" db="EMBL/GenBank/DDBJ databases">
        <authorList>
            <person name="Varghese N."/>
            <person name="Submissions S."/>
        </authorList>
    </citation>
    <scope>NUCLEOTIDE SEQUENCE [LARGE SCALE GENOMIC DNA]</scope>
    <source>
        <strain evidence="6">Ca-68</strain>
    </source>
</reference>
<dbReference type="PANTHER" id="PTHR46193">
    <property type="entry name" value="6-PHOSPHOGLUCONATE PHOSPHATASE"/>
    <property type="match status" value="1"/>
</dbReference>
<sequence length="219" mass="24208">MPDRELVIFDCDGVLVDSEKITNQVFVDVLNEDAIPARMEDMARHFVGRSLDQCMKMIAGIYGREPRQDFLARYRPRRDAALRQHLKPVEGIREVLQQLQLPHCVASNSRAEKIHEMLEITGLSAYFDGQVFSAADMGKPKPAPDVYLQAAADMGHLPSACLVIEDTDVGVTAAVAAGMQVYAYTGTMSASRLLEAGAAQVFDSMRLLPEMLQRNQLPA</sequence>
<dbReference type="SFLD" id="SFLDG01135">
    <property type="entry name" value="C1.5.6:_HAD__Beta-PGM__Phospha"/>
    <property type="match status" value="1"/>
</dbReference>
<protein>
    <submittedName>
        <fullName evidence="5">Haloacid dehalogenase superfamily, subfamily IA, variant 3 with third motif having DD or ED</fullName>
    </submittedName>
</protein>
<dbReference type="Gene3D" id="1.10.150.240">
    <property type="entry name" value="Putative phosphatase, domain 2"/>
    <property type="match status" value="1"/>
</dbReference>
<evidence type="ECO:0000313" key="6">
    <source>
        <dbReference type="Proteomes" id="UP000198305"/>
    </source>
</evidence>